<name>A0A2N0X819_9CORY</name>
<dbReference type="AlphaFoldDB" id="A0A2N0X819"/>
<feature type="compositionally biased region" description="Low complexity" evidence="1">
    <location>
        <begin position="220"/>
        <end position="285"/>
    </location>
</feature>
<gene>
    <name evidence="3" type="ORF">CXB45_04865</name>
</gene>
<evidence type="ECO:0000313" key="3">
    <source>
        <dbReference type="EMBL" id="PKF68817.1"/>
    </source>
</evidence>
<organism evidence="3 4">
    <name type="scientific">Corynebacterium mastitidis</name>
    <dbReference type="NCBI Taxonomy" id="161890"/>
    <lineage>
        <taxon>Bacteria</taxon>
        <taxon>Bacillati</taxon>
        <taxon>Actinomycetota</taxon>
        <taxon>Actinomycetes</taxon>
        <taxon>Mycobacteriales</taxon>
        <taxon>Corynebacteriaceae</taxon>
        <taxon>Corynebacterium</taxon>
    </lineage>
</organism>
<proteinExistence type="predicted"/>
<dbReference type="EMBL" id="PJAF01000011">
    <property type="protein sequence ID" value="PKF68817.1"/>
    <property type="molecule type" value="Genomic_DNA"/>
</dbReference>
<evidence type="ECO:0000256" key="2">
    <source>
        <dbReference type="SAM" id="Phobius"/>
    </source>
</evidence>
<feature type="transmembrane region" description="Helical" evidence="2">
    <location>
        <begin position="71"/>
        <end position="93"/>
    </location>
</feature>
<dbReference type="Proteomes" id="UP000233249">
    <property type="component" value="Unassembled WGS sequence"/>
</dbReference>
<evidence type="ECO:0000313" key="4">
    <source>
        <dbReference type="Proteomes" id="UP000233249"/>
    </source>
</evidence>
<evidence type="ECO:0000256" key="1">
    <source>
        <dbReference type="SAM" id="MobiDB-lite"/>
    </source>
</evidence>
<sequence length="285" mass="29181">MTNDPREQRELQFSDALLTELSHGIDRSGGADPLAAMLLELREDVERPMPPVPRAQAPVIDLGARRGVRPLLAGLLGAAAATLVIAGSGAVLLNAGPGSPLYGLSTALFPRQDSAPDVVELASTLEEMNNLAQRGDMDGVRLLMEQARLMVRDMEETSHLAAERETGGQALAPRSGDAPRGAAEATVTVTTTVPGAAPAQQPQGEEPRAQASQEAPAEPRPTVTETQTVTVTATVTVPAPGGVAGEPAVAERAAEPGPGIAQPAQEASAGAEGQAEPAPGEATEQ</sequence>
<keyword evidence="2" id="KW-1133">Transmembrane helix</keyword>
<dbReference type="STRING" id="1121365.GCA_000375365_01159"/>
<feature type="compositionally biased region" description="Basic and acidic residues" evidence="1">
    <location>
        <begin position="157"/>
        <end position="166"/>
    </location>
</feature>
<evidence type="ECO:0008006" key="5">
    <source>
        <dbReference type="Google" id="ProtNLM"/>
    </source>
</evidence>
<reference evidence="3 4" key="1">
    <citation type="submission" date="2017-12" db="EMBL/GenBank/DDBJ databases">
        <title>Corynebacterium mastitidis 16-1433 Genome.</title>
        <authorList>
            <person name="Gulvik C.A."/>
        </authorList>
    </citation>
    <scope>NUCLEOTIDE SEQUENCE [LARGE SCALE GENOMIC DNA]</scope>
    <source>
        <strain evidence="3 4">16-1433</strain>
    </source>
</reference>
<keyword evidence="2" id="KW-0812">Transmembrane</keyword>
<keyword evidence="2" id="KW-0472">Membrane</keyword>
<dbReference type="RefSeq" id="WP_101173452.1">
    <property type="nucleotide sequence ID" value="NZ_JAKRKB010000003.1"/>
</dbReference>
<feature type="region of interest" description="Disordered" evidence="1">
    <location>
        <begin position="157"/>
        <end position="285"/>
    </location>
</feature>
<feature type="compositionally biased region" description="Low complexity" evidence="1">
    <location>
        <begin position="180"/>
        <end position="204"/>
    </location>
</feature>
<comment type="caution">
    <text evidence="3">The sequence shown here is derived from an EMBL/GenBank/DDBJ whole genome shotgun (WGS) entry which is preliminary data.</text>
</comment>
<dbReference type="OrthoDB" id="4426886at2"/>
<accession>A0A2N0X819</accession>
<protein>
    <recommendedName>
        <fullName evidence="5">Anti-sigma-D factor RsdA sigma factor binding region domain-containing protein</fullName>
    </recommendedName>
</protein>